<protein>
    <submittedName>
        <fullName evidence="2">Uncharacterized protein</fullName>
    </submittedName>
</protein>
<dbReference type="Proteomes" id="UP000826462">
    <property type="component" value="Chromosome 2"/>
</dbReference>
<reference evidence="2 3" key="1">
    <citation type="submission" date="2021-07" db="EMBL/GenBank/DDBJ databases">
        <title>Paraburkholderia edwinii protects Aspergillus sp. from phenazines by acting as a toxin sponge.</title>
        <authorList>
            <person name="Dahlstrom K.M."/>
            <person name="Newman D.K."/>
        </authorList>
    </citation>
    <scope>NUCLEOTIDE SEQUENCE [LARGE SCALE GENOMIC DNA]</scope>
    <source>
        <strain evidence="2 3">Pe01</strain>
    </source>
</reference>
<evidence type="ECO:0000313" key="2">
    <source>
        <dbReference type="EMBL" id="QYD71648.1"/>
    </source>
</evidence>
<keyword evidence="1" id="KW-0472">Membrane</keyword>
<feature type="transmembrane region" description="Helical" evidence="1">
    <location>
        <begin position="91"/>
        <end position="113"/>
    </location>
</feature>
<dbReference type="RefSeq" id="WP_219801077.1">
    <property type="nucleotide sequence ID" value="NZ_CP080096.1"/>
</dbReference>
<gene>
    <name evidence="2" type="ORF">KZJ38_32135</name>
</gene>
<dbReference type="EMBL" id="CP080096">
    <property type="protein sequence ID" value="QYD71648.1"/>
    <property type="molecule type" value="Genomic_DNA"/>
</dbReference>
<name>A0ABX8UXR3_9BURK</name>
<evidence type="ECO:0000313" key="3">
    <source>
        <dbReference type="Proteomes" id="UP000826462"/>
    </source>
</evidence>
<proteinExistence type="predicted"/>
<feature type="transmembrane region" description="Helical" evidence="1">
    <location>
        <begin position="12"/>
        <end position="39"/>
    </location>
</feature>
<evidence type="ECO:0000256" key="1">
    <source>
        <dbReference type="SAM" id="Phobius"/>
    </source>
</evidence>
<feature type="transmembrane region" description="Helical" evidence="1">
    <location>
        <begin position="180"/>
        <end position="201"/>
    </location>
</feature>
<sequence length="225" mass="22991">MRYLETQEGLPRVSWGAVFTGVTIALVAYVFMCALGAAIGATLLNPLAQQDPRAFGFGSGVWLIVTTVVAVFLGGYFAGRCAPLLGWLHGMLAWALMVLCVVVAMTSIVSGAVSLAGRVASAGATATMQSGNAGDAVNALSKEAQSALASMANAASAPMSDPNVRQAADTATQAVARASWFSVAALFVGFVIAVGAGSLGFRHQPVVETARRAPAVRVEHAPGRP</sequence>
<accession>A0ABX8UXR3</accession>
<feature type="transmembrane region" description="Helical" evidence="1">
    <location>
        <begin position="59"/>
        <end position="79"/>
    </location>
</feature>
<organism evidence="2 3">
    <name type="scientific">Paraburkholderia edwinii</name>
    <dbReference type="NCBI Taxonomy" id="2861782"/>
    <lineage>
        <taxon>Bacteria</taxon>
        <taxon>Pseudomonadati</taxon>
        <taxon>Pseudomonadota</taxon>
        <taxon>Betaproteobacteria</taxon>
        <taxon>Burkholderiales</taxon>
        <taxon>Burkholderiaceae</taxon>
        <taxon>Paraburkholderia</taxon>
    </lineage>
</organism>
<keyword evidence="1" id="KW-0812">Transmembrane</keyword>
<keyword evidence="1" id="KW-1133">Transmembrane helix</keyword>
<keyword evidence="3" id="KW-1185">Reference proteome</keyword>